<feature type="transmembrane region" description="Helical" evidence="1">
    <location>
        <begin position="37"/>
        <end position="56"/>
    </location>
</feature>
<feature type="transmembrane region" description="Helical" evidence="1">
    <location>
        <begin position="6"/>
        <end position="25"/>
    </location>
</feature>
<evidence type="ECO:0000313" key="2">
    <source>
        <dbReference type="EMBL" id="SDZ77501.1"/>
    </source>
</evidence>
<organism evidence="2 3">
    <name type="scientific">Microbulbifer marinus</name>
    <dbReference type="NCBI Taxonomy" id="658218"/>
    <lineage>
        <taxon>Bacteria</taxon>
        <taxon>Pseudomonadati</taxon>
        <taxon>Pseudomonadota</taxon>
        <taxon>Gammaproteobacteria</taxon>
        <taxon>Cellvibrionales</taxon>
        <taxon>Microbulbiferaceae</taxon>
        <taxon>Microbulbifer</taxon>
    </lineage>
</organism>
<protein>
    <submittedName>
        <fullName evidence="2">Uncharacterized protein</fullName>
    </submittedName>
</protein>
<dbReference type="AlphaFoldDB" id="A0A1H3VS36"/>
<keyword evidence="1" id="KW-1133">Transmembrane helix</keyword>
<dbReference type="OrthoDB" id="5737911at2"/>
<keyword evidence="1" id="KW-0812">Transmembrane</keyword>
<dbReference type="Proteomes" id="UP000198658">
    <property type="component" value="Unassembled WGS sequence"/>
</dbReference>
<dbReference type="InterPro" id="IPR046052">
    <property type="entry name" value="DUF6010"/>
</dbReference>
<dbReference type="Pfam" id="PF19473">
    <property type="entry name" value="DUF6010"/>
    <property type="match status" value="1"/>
</dbReference>
<keyword evidence="1" id="KW-0472">Membrane</keyword>
<evidence type="ECO:0000256" key="1">
    <source>
        <dbReference type="SAM" id="Phobius"/>
    </source>
</evidence>
<sequence length="153" mass="16791">MALAVIIVLYATIGLMAAAGTIAIVKRLLPPKGEQIFFGLFLALIAAFYLAFTAYFNSPGAWPVEIAAVVLFTLLGLAGCRIPALLVIGYLLHGAWDLLHELTVYTNNDLQTEHLTEIPVAYGIFCAAYDWCMAAYFCTRRSTWHAAWSKNDS</sequence>
<dbReference type="RefSeq" id="WP_091384123.1">
    <property type="nucleotide sequence ID" value="NZ_FNQO01000001.1"/>
</dbReference>
<dbReference type="STRING" id="658218.SAMN05216562_0212"/>
<keyword evidence="3" id="KW-1185">Reference proteome</keyword>
<reference evidence="3" key="1">
    <citation type="submission" date="2016-10" db="EMBL/GenBank/DDBJ databases">
        <authorList>
            <person name="Varghese N."/>
            <person name="Submissions S."/>
        </authorList>
    </citation>
    <scope>NUCLEOTIDE SEQUENCE [LARGE SCALE GENOMIC DNA]</scope>
    <source>
        <strain evidence="3">CGMCC 1.10657</strain>
    </source>
</reference>
<dbReference type="EMBL" id="FNQO01000001">
    <property type="protein sequence ID" value="SDZ77501.1"/>
    <property type="molecule type" value="Genomic_DNA"/>
</dbReference>
<gene>
    <name evidence="2" type="ORF">SAMN05216562_0212</name>
</gene>
<accession>A0A1H3VS36</accession>
<name>A0A1H3VS36_9GAMM</name>
<proteinExistence type="predicted"/>
<feature type="transmembrane region" description="Helical" evidence="1">
    <location>
        <begin position="68"/>
        <end position="92"/>
    </location>
</feature>
<evidence type="ECO:0000313" key="3">
    <source>
        <dbReference type="Proteomes" id="UP000198658"/>
    </source>
</evidence>